<keyword evidence="4" id="KW-1185">Reference proteome</keyword>
<dbReference type="AlphaFoldDB" id="A0A8J9UJD1"/>
<protein>
    <recommendedName>
        <fullName evidence="2">Tc1-like transposase DDE domain-containing protein</fullName>
    </recommendedName>
</protein>
<proteinExistence type="predicted"/>
<evidence type="ECO:0000259" key="2">
    <source>
        <dbReference type="Pfam" id="PF13358"/>
    </source>
</evidence>
<dbReference type="Gene3D" id="3.30.420.10">
    <property type="entry name" value="Ribonuclease H-like superfamily/Ribonuclease H"/>
    <property type="match status" value="1"/>
</dbReference>
<gene>
    <name evidence="3" type="ORF">BINO364_LOCUS1755</name>
</gene>
<feature type="non-terminal residue" evidence="3">
    <location>
        <position position="254"/>
    </location>
</feature>
<feature type="compositionally biased region" description="Acidic residues" evidence="1">
    <location>
        <begin position="214"/>
        <end position="234"/>
    </location>
</feature>
<name>A0A8J9UJD1_9NEOP</name>
<dbReference type="GO" id="GO:0003676">
    <property type="term" value="F:nucleic acid binding"/>
    <property type="evidence" value="ECO:0007669"/>
    <property type="project" value="InterPro"/>
</dbReference>
<dbReference type="Pfam" id="PF13358">
    <property type="entry name" value="DDE_3"/>
    <property type="match status" value="1"/>
</dbReference>
<dbReference type="InterPro" id="IPR038717">
    <property type="entry name" value="Tc1-like_DDE_dom"/>
</dbReference>
<evidence type="ECO:0000313" key="3">
    <source>
        <dbReference type="EMBL" id="CAH0714737.1"/>
    </source>
</evidence>
<evidence type="ECO:0000256" key="1">
    <source>
        <dbReference type="SAM" id="MobiDB-lite"/>
    </source>
</evidence>
<reference evidence="3" key="1">
    <citation type="submission" date="2021-12" db="EMBL/GenBank/DDBJ databases">
        <authorList>
            <person name="Martin H S."/>
        </authorList>
    </citation>
    <scope>NUCLEOTIDE SEQUENCE</scope>
</reference>
<feature type="compositionally biased region" description="Polar residues" evidence="1">
    <location>
        <begin position="52"/>
        <end position="62"/>
    </location>
</feature>
<sequence>MMVLKVKNFCEREKRNNAPLIPLRCVQARVAAITGVSEKTVSKITKEGEVAASTSTKVSTPRKSGPRPKKIELDDFERRKAEMQNWISSNGLSYLPTMVKAQLFQIIKEHKQPPVYEADIMLEAHGHKVVRLPPYHCDLNPIELIWSVVKRRVAEKNIGQEANKILQITEEAFATITEEEWIKECEHVKKVEEKYYADGPVIDSEMERFIIEVGDDSDTSDDEDDEEDEVDDDLSGISPLDEHFLIDHNYNKKY</sequence>
<evidence type="ECO:0000313" key="4">
    <source>
        <dbReference type="Proteomes" id="UP000838878"/>
    </source>
</evidence>
<feature type="region of interest" description="Disordered" evidence="1">
    <location>
        <begin position="45"/>
        <end position="69"/>
    </location>
</feature>
<dbReference type="OrthoDB" id="6511194at2759"/>
<dbReference type="InterPro" id="IPR036397">
    <property type="entry name" value="RNaseH_sf"/>
</dbReference>
<feature type="domain" description="Tc1-like transposase DDE" evidence="2">
    <location>
        <begin position="119"/>
        <end position="156"/>
    </location>
</feature>
<dbReference type="PANTHER" id="PTHR33939">
    <property type="entry name" value="PROTEIN CBG22215"/>
    <property type="match status" value="1"/>
</dbReference>
<organism evidence="3 4">
    <name type="scientific">Brenthis ino</name>
    <name type="common">lesser marbled fritillary</name>
    <dbReference type="NCBI Taxonomy" id="405034"/>
    <lineage>
        <taxon>Eukaryota</taxon>
        <taxon>Metazoa</taxon>
        <taxon>Ecdysozoa</taxon>
        <taxon>Arthropoda</taxon>
        <taxon>Hexapoda</taxon>
        <taxon>Insecta</taxon>
        <taxon>Pterygota</taxon>
        <taxon>Neoptera</taxon>
        <taxon>Endopterygota</taxon>
        <taxon>Lepidoptera</taxon>
        <taxon>Glossata</taxon>
        <taxon>Ditrysia</taxon>
        <taxon>Papilionoidea</taxon>
        <taxon>Nymphalidae</taxon>
        <taxon>Heliconiinae</taxon>
        <taxon>Argynnini</taxon>
        <taxon>Brenthis</taxon>
    </lineage>
</organism>
<accession>A0A8J9UJD1</accession>
<dbReference type="PANTHER" id="PTHR33939:SF1">
    <property type="entry name" value="DUF4371 DOMAIN-CONTAINING PROTEIN"/>
    <property type="match status" value="1"/>
</dbReference>
<dbReference type="EMBL" id="OV170221">
    <property type="protein sequence ID" value="CAH0714737.1"/>
    <property type="molecule type" value="Genomic_DNA"/>
</dbReference>
<feature type="region of interest" description="Disordered" evidence="1">
    <location>
        <begin position="214"/>
        <end position="239"/>
    </location>
</feature>
<dbReference type="Proteomes" id="UP000838878">
    <property type="component" value="Chromosome 1"/>
</dbReference>